<comment type="caution">
    <text evidence="3">The sequence shown here is derived from an EMBL/GenBank/DDBJ whole genome shotgun (WGS) entry which is preliminary data.</text>
</comment>
<protein>
    <submittedName>
        <fullName evidence="3">Uncharacterized protein</fullName>
    </submittedName>
</protein>
<dbReference type="PANTHER" id="PTHR11220">
    <property type="entry name" value="HEME-BINDING PROTEIN-RELATED"/>
    <property type="match status" value="1"/>
</dbReference>
<comment type="similarity">
    <text evidence="1">Belongs to the HEBP family.</text>
</comment>
<dbReference type="Gene3D" id="3.20.80.10">
    <property type="entry name" value="Regulatory factor, effector binding domain"/>
    <property type="match status" value="2"/>
</dbReference>
<accession>A0ABD3QIA4</accession>
<dbReference type="InterPro" id="IPR006917">
    <property type="entry name" value="SOUL_heme-bd"/>
</dbReference>
<feature type="transmembrane region" description="Helical" evidence="2">
    <location>
        <begin position="241"/>
        <end position="261"/>
    </location>
</feature>
<dbReference type="EMBL" id="JALLPJ020000180">
    <property type="protein sequence ID" value="KAL3799618.1"/>
    <property type="molecule type" value="Genomic_DNA"/>
</dbReference>
<evidence type="ECO:0000313" key="3">
    <source>
        <dbReference type="EMBL" id="KAL3799618.1"/>
    </source>
</evidence>
<reference evidence="3 4" key="1">
    <citation type="submission" date="2024-10" db="EMBL/GenBank/DDBJ databases">
        <title>Updated reference genomes for cyclostephanoid diatoms.</title>
        <authorList>
            <person name="Roberts W.R."/>
            <person name="Alverson A.J."/>
        </authorList>
    </citation>
    <scope>NUCLEOTIDE SEQUENCE [LARGE SCALE GENOMIC DNA]</scope>
    <source>
        <strain evidence="3 4">AJA010-31</strain>
    </source>
</reference>
<keyword evidence="2" id="KW-0472">Membrane</keyword>
<evidence type="ECO:0000256" key="2">
    <source>
        <dbReference type="SAM" id="Phobius"/>
    </source>
</evidence>
<dbReference type="InterPro" id="IPR011256">
    <property type="entry name" value="Reg_factor_effector_dom_sf"/>
</dbReference>
<name>A0ABD3QIA4_9STRA</name>
<evidence type="ECO:0000313" key="4">
    <source>
        <dbReference type="Proteomes" id="UP001530400"/>
    </source>
</evidence>
<keyword evidence="2" id="KW-1133">Transmembrane helix</keyword>
<organism evidence="3 4">
    <name type="scientific">Cyclotella atomus</name>
    <dbReference type="NCBI Taxonomy" id="382360"/>
    <lineage>
        <taxon>Eukaryota</taxon>
        <taxon>Sar</taxon>
        <taxon>Stramenopiles</taxon>
        <taxon>Ochrophyta</taxon>
        <taxon>Bacillariophyta</taxon>
        <taxon>Coscinodiscophyceae</taxon>
        <taxon>Thalassiosirophycidae</taxon>
        <taxon>Stephanodiscales</taxon>
        <taxon>Stephanodiscaceae</taxon>
        <taxon>Cyclotella</taxon>
    </lineage>
</organism>
<sequence>MSSIFGKQTVAEPPFDLLLERNQGVDTTYELRKYGKRFASTCAYSSNGSNNDMNSPFEALARYIGVFGQAQNEGGEKISMTAPVVTSGTKIDMTAPVVTQNNGSGEKVMKFMLPVEYDELSKIPKPLDPSIAIEEIPPQTGAVHRYNGSWDESRNKGIAVCLGQQLIHDGVNITEDYVLDHWQFWGYNPPFTIPYFRRNEVWIELGSEEVDYLVENYSIKVIDEAGSLAMVARPLFSFDSLSPLGLAGLVILACMTAGFLIKSRHSRYSRL</sequence>
<keyword evidence="4" id="KW-1185">Reference proteome</keyword>
<dbReference type="Pfam" id="PF04832">
    <property type="entry name" value="SOUL"/>
    <property type="match status" value="2"/>
</dbReference>
<dbReference type="Proteomes" id="UP001530400">
    <property type="component" value="Unassembled WGS sequence"/>
</dbReference>
<dbReference type="AlphaFoldDB" id="A0ABD3QIA4"/>
<evidence type="ECO:0000256" key="1">
    <source>
        <dbReference type="ARBA" id="ARBA00009817"/>
    </source>
</evidence>
<proteinExistence type="inferred from homology"/>
<dbReference type="SUPFAM" id="SSF55136">
    <property type="entry name" value="Probable bacterial effector-binding domain"/>
    <property type="match status" value="1"/>
</dbReference>
<keyword evidence="2" id="KW-0812">Transmembrane</keyword>
<gene>
    <name evidence="3" type="ORF">ACHAWO_008934</name>
</gene>
<dbReference type="PANTHER" id="PTHR11220:SF58">
    <property type="entry name" value="SOUL HEME-BINDING FAMILY PROTEIN"/>
    <property type="match status" value="1"/>
</dbReference>